<evidence type="ECO:0000256" key="1">
    <source>
        <dbReference type="SAM" id="MobiDB-lite"/>
    </source>
</evidence>
<feature type="region of interest" description="Disordered" evidence="1">
    <location>
        <begin position="1"/>
        <end position="23"/>
    </location>
</feature>
<keyword evidence="3" id="KW-0808">Transferase</keyword>
<dbReference type="OrthoDB" id="9795634at2"/>
<dbReference type="RefSeq" id="WP_071969931.1">
    <property type="nucleotide sequence ID" value="NZ_CP018076.1"/>
</dbReference>
<dbReference type="AlphaFoldDB" id="A0A1J0WDI8"/>
<keyword evidence="3" id="KW-0489">Methyltransferase</keyword>
<evidence type="ECO:0000259" key="2">
    <source>
        <dbReference type="Pfam" id="PF08242"/>
    </source>
</evidence>
<reference evidence="3 4" key="1">
    <citation type="submission" date="2016-11" db="EMBL/GenBank/DDBJ databases">
        <title>Complete genome sequence of Sulfitobacter sp. AM1-D1, a toxic bacteria associated with marine dinoflagellate Alexandrium minutum in East China Sea.</title>
        <authorList>
            <person name="Yang Q."/>
            <person name="Zhang X."/>
            <person name="Tian X."/>
        </authorList>
    </citation>
    <scope>NUCLEOTIDE SEQUENCE [LARGE SCALE GENOMIC DNA]</scope>
    <source>
        <strain evidence="3 4">AM1-D1</strain>
    </source>
</reference>
<dbReference type="Pfam" id="PF08242">
    <property type="entry name" value="Methyltransf_12"/>
    <property type="match status" value="1"/>
</dbReference>
<evidence type="ECO:0000313" key="4">
    <source>
        <dbReference type="Proteomes" id="UP000181897"/>
    </source>
</evidence>
<dbReference type="KEGG" id="suam:BOO69_02295"/>
<dbReference type="PANTHER" id="PTHR43861:SF1">
    <property type="entry name" value="TRANS-ACONITATE 2-METHYLTRANSFERASE"/>
    <property type="match status" value="1"/>
</dbReference>
<dbReference type="EMBL" id="CP018076">
    <property type="protein sequence ID" value="APE42372.1"/>
    <property type="molecule type" value="Genomic_DNA"/>
</dbReference>
<feature type="domain" description="Methyltransferase type 12" evidence="2">
    <location>
        <begin position="68"/>
        <end position="160"/>
    </location>
</feature>
<dbReference type="InterPro" id="IPR013217">
    <property type="entry name" value="Methyltransf_12"/>
</dbReference>
<dbReference type="PANTHER" id="PTHR43861">
    <property type="entry name" value="TRANS-ACONITATE 2-METHYLTRANSFERASE-RELATED"/>
    <property type="match status" value="1"/>
</dbReference>
<organism evidence="3 4">
    <name type="scientific">Sulfitobacter alexandrii</name>
    <dbReference type="NCBI Taxonomy" id="1917485"/>
    <lineage>
        <taxon>Bacteria</taxon>
        <taxon>Pseudomonadati</taxon>
        <taxon>Pseudomonadota</taxon>
        <taxon>Alphaproteobacteria</taxon>
        <taxon>Rhodobacterales</taxon>
        <taxon>Roseobacteraceae</taxon>
        <taxon>Sulfitobacter</taxon>
    </lineage>
</organism>
<gene>
    <name evidence="3" type="ORF">BOO69_02295</name>
</gene>
<dbReference type="InterPro" id="IPR029063">
    <property type="entry name" value="SAM-dependent_MTases_sf"/>
</dbReference>
<keyword evidence="4" id="KW-1185">Reference proteome</keyword>
<dbReference type="GO" id="GO:0032259">
    <property type="term" value="P:methylation"/>
    <property type="evidence" value="ECO:0007669"/>
    <property type="project" value="UniProtKB-KW"/>
</dbReference>
<protein>
    <submittedName>
        <fullName evidence="3">SAM-dependent methyltransferase</fullName>
    </submittedName>
</protein>
<dbReference type="GO" id="GO:0008168">
    <property type="term" value="F:methyltransferase activity"/>
    <property type="evidence" value="ECO:0007669"/>
    <property type="project" value="UniProtKB-KW"/>
</dbReference>
<name>A0A1J0WDI8_9RHOB</name>
<dbReference type="Proteomes" id="UP000181897">
    <property type="component" value="Chromosome"/>
</dbReference>
<accession>A0A1J0WDI8</accession>
<dbReference type="SUPFAM" id="SSF53335">
    <property type="entry name" value="S-adenosyl-L-methionine-dependent methyltransferases"/>
    <property type="match status" value="1"/>
</dbReference>
<dbReference type="STRING" id="1917485.BOO69_02295"/>
<dbReference type="CDD" id="cd02440">
    <property type="entry name" value="AdoMet_MTases"/>
    <property type="match status" value="1"/>
</dbReference>
<evidence type="ECO:0000313" key="3">
    <source>
        <dbReference type="EMBL" id="APE42372.1"/>
    </source>
</evidence>
<dbReference type="Gene3D" id="3.40.50.150">
    <property type="entry name" value="Vaccinia Virus protein VP39"/>
    <property type="match status" value="1"/>
</dbReference>
<proteinExistence type="predicted"/>
<sequence>MPSNANLENALGPEFHGSKPSNQSAETDWSAYATAYDLLSLHNPEYRALLQEFESFLSTIETPQVIYDIGGGTGSYTEIAAGAFPGSEIHLVEPDATMLRTARAKLSRYSKVHFHAAALQEFKAPGKADLIVCVHALYTMPNQRERLDDLRRMVRPGGHLFLIDLGRYMDVSDWRRYLFAELKREHGLIGALKVFWQGRQVAKQNKAILKSQQSGAYWTFTGPELAAAVTDAGFEILKQQPVYRGYSDLLVCRA</sequence>